<protein>
    <submittedName>
        <fullName evidence="3">Serine hydrolase</fullName>
    </submittedName>
</protein>
<accession>A0A929KT98</accession>
<dbReference type="GO" id="GO:0016787">
    <property type="term" value="F:hydrolase activity"/>
    <property type="evidence" value="ECO:0007669"/>
    <property type="project" value="UniProtKB-KW"/>
</dbReference>
<dbReference type="EMBL" id="JADFFL010000001">
    <property type="protein sequence ID" value="MBE9660762.1"/>
    <property type="molecule type" value="Genomic_DNA"/>
</dbReference>
<dbReference type="Pfam" id="PF00144">
    <property type="entry name" value="Beta-lactamase"/>
    <property type="match status" value="1"/>
</dbReference>
<dbReference type="PANTHER" id="PTHR46825:SF9">
    <property type="entry name" value="BETA-LACTAMASE-RELATED DOMAIN-CONTAINING PROTEIN"/>
    <property type="match status" value="1"/>
</dbReference>
<organism evidence="3 4">
    <name type="scientific">Mucilaginibacter myungsuensis</name>
    <dbReference type="NCBI Taxonomy" id="649104"/>
    <lineage>
        <taxon>Bacteria</taxon>
        <taxon>Pseudomonadati</taxon>
        <taxon>Bacteroidota</taxon>
        <taxon>Sphingobacteriia</taxon>
        <taxon>Sphingobacteriales</taxon>
        <taxon>Sphingobacteriaceae</taxon>
        <taxon>Mucilaginibacter</taxon>
    </lineage>
</organism>
<keyword evidence="1" id="KW-0802">TPR repeat</keyword>
<dbReference type="InterPro" id="IPR012338">
    <property type="entry name" value="Beta-lactam/transpept-like"/>
</dbReference>
<comment type="caution">
    <text evidence="3">The sequence shown here is derived from an EMBL/GenBank/DDBJ whole genome shotgun (WGS) entry which is preliminary data.</text>
</comment>
<dbReference type="InterPro" id="IPR050491">
    <property type="entry name" value="AmpC-like"/>
</dbReference>
<dbReference type="InterPro" id="IPR001466">
    <property type="entry name" value="Beta-lactam-related"/>
</dbReference>
<evidence type="ECO:0000313" key="3">
    <source>
        <dbReference type="EMBL" id="MBE9660762.1"/>
    </source>
</evidence>
<evidence type="ECO:0000256" key="1">
    <source>
        <dbReference type="PROSITE-ProRule" id="PRU00339"/>
    </source>
</evidence>
<evidence type="ECO:0000259" key="2">
    <source>
        <dbReference type="Pfam" id="PF00144"/>
    </source>
</evidence>
<gene>
    <name evidence="3" type="ORF">IRJ16_02610</name>
</gene>
<dbReference type="AlphaFoldDB" id="A0A929KT98"/>
<dbReference type="Gene3D" id="3.40.710.10">
    <property type="entry name" value="DD-peptidase/beta-lactamase superfamily"/>
    <property type="match status" value="1"/>
</dbReference>
<reference evidence="3" key="1">
    <citation type="submission" date="2020-10" db="EMBL/GenBank/DDBJ databases">
        <title>Mucilaginibacter mali sp. nov., isolated from rhizosphere soil of apple orchard.</title>
        <authorList>
            <person name="Lee J.-S."/>
            <person name="Kim H.S."/>
            <person name="Kim J.-S."/>
        </authorList>
    </citation>
    <scope>NUCLEOTIDE SEQUENCE</scope>
    <source>
        <strain evidence="3">KCTC 22746</strain>
    </source>
</reference>
<dbReference type="PANTHER" id="PTHR46825">
    <property type="entry name" value="D-ALANYL-D-ALANINE-CARBOXYPEPTIDASE/ENDOPEPTIDASE AMPH"/>
    <property type="match status" value="1"/>
</dbReference>
<dbReference type="InterPro" id="IPR011990">
    <property type="entry name" value="TPR-like_helical_dom_sf"/>
</dbReference>
<dbReference type="InterPro" id="IPR019734">
    <property type="entry name" value="TPR_rpt"/>
</dbReference>
<feature type="domain" description="Beta-lactamase-related" evidence="2">
    <location>
        <begin position="33"/>
        <end position="328"/>
    </location>
</feature>
<name>A0A929KT98_9SPHI</name>
<proteinExistence type="predicted"/>
<dbReference type="SUPFAM" id="SSF48452">
    <property type="entry name" value="TPR-like"/>
    <property type="match status" value="1"/>
</dbReference>
<keyword evidence="4" id="KW-1185">Reference proteome</keyword>
<dbReference type="Proteomes" id="UP000622475">
    <property type="component" value="Unassembled WGS sequence"/>
</dbReference>
<keyword evidence="3" id="KW-0378">Hydrolase</keyword>
<sequence length="460" mass="51615">MTLKLPQRLIICLIALLPITVNAQKQLDSIMQLAHKRGIFNGNLLIAQHGRIIYERSFGYADGTRTRPLTGDLKFDIGSVSKEFNGASILLLTQRGLLGLDDPIAKYLPELPKWAQQVQIKHLISYTSGIPVADVLSAETDSTIRKSLLQLKELKFQPGTAYIYNHYNVYLQMRLIEKVSGMAYADFLRKNIFLPCKMSGAAVDMPVSDPKMAKAFDLDGRNTLYAQSMSGWVRLTARDLYRWSEALQQNKLLTKASFKQLAANFPNGESSIGTTGFAGDSLLWHRHQGSNSNYEALLYSDLKRGLTVVLMTNNQQMKVDGIKNALFAAISGQPINVPKRSVYLAIRERTLANVDSGLHYYRQIRSQQQDIFELSFEAGDLISTGKYLLRRNKFDDAIRIFAEASPLCAKAGDRSYAYELTAESHLKKGDRQQARSWYEQAMTADPANQNAKGMLAQLKE</sequence>
<dbReference type="SUPFAM" id="SSF56601">
    <property type="entry name" value="beta-lactamase/transpeptidase-like"/>
    <property type="match status" value="1"/>
</dbReference>
<dbReference type="RefSeq" id="WP_194109954.1">
    <property type="nucleotide sequence ID" value="NZ_JADFFL010000001.1"/>
</dbReference>
<dbReference type="PROSITE" id="PS50005">
    <property type="entry name" value="TPR"/>
    <property type="match status" value="1"/>
</dbReference>
<evidence type="ECO:0000313" key="4">
    <source>
        <dbReference type="Proteomes" id="UP000622475"/>
    </source>
</evidence>
<dbReference type="Gene3D" id="1.25.40.10">
    <property type="entry name" value="Tetratricopeptide repeat domain"/>
    <property type="match status" value="1"/>
</dbReference>
<feature type="repeat" description="TPR" evidence="1">
    <location>
        <begin position="415"/>
        <end position="448"/>
    </location>
</feature>